<sequence>MNANQSQQKKLSHSSSSTTPSQSGGGPDGGGLSPIDEDNGHSGDRGKIRSFSWYGGEFRVGTTSGHFRDRSEFDGNMFTEPRRDKSESRAPSKGKGKKHTSVGFSSSRRSSSNNIGYSDSSTSTQGHENQVKNALKVKVKDLILLVIPLIGEN</sequence>
<feature type="region of interest" description="Disordered" evidence="1">
    <location>
        <begin position="1"/>
        <end position="129"/>
    </location>
</feature>
<feature type="compositionally biased region" description="Basic and acidic residues" evidence="1">
    <location>
        <begin position="80"/>
        <end position="90"/>
    </location>
</feature>
<evidence type="ECO:0000256" key="1">
    <source>
        <dbReference type="SAM" id="MobiDB-lite"/>
    </source>
</evidence>
<gene>
    <name evidence="2" type="ORF">Goshw_022213</name>
</gene>
<feature type="compositionally biased region" description="Gly residues" evidence="1">
    <location>
        <begin position="23"/>
        <end position="32"/>
    </location>
</feature>
<dbReference type="AlphaFoldDB" id="A0A7J9N268"/>
<evidence type="ECO:0000313" key="2">
    <source>
        <dbReference type="EMBL" id="MBA0877330.1"/>
    </source>
</evidence>
<organism evidence="2 3">
    <name type="scientific">Gossypium schwendimanii</name>
    <name type="common">Cotton</name>
    <dbReference type="NCBI Taxonomy" id="34291"/>
    <lineage>
        <taxon>Eukaryota</taxon>
        <taxon>Viridiplantae</taxon>
        <taxon>Streptophyta</taxon>
        <taxon>Embryophyta</taxon>
        <taxon>Tracheophyta</taxon>
        <taxon>Spermatophyta</taxon>
        <taxon>Magnoliopsida</taxon>
        <taxon>eudicotyledons</taxon>
        <taxon>Gunneridae</taxon>
        <taxon>Pentapetalae</taxon>
        <taxon>rosids</taxon>
        <taxon>malvids</taxon>
        <taxon>Malvales</taxon>
        <taxon>Malvaceae</taxon>
        <taxon>Malvoideae</taxon>
        <taxon>Gossypium</taxon>
    </lineage>
</organism>
<reference evidence="2 3" key="1">
    <citation type="journal article" date="2019" name="Genome Biol. Evol.">
        <title>Insights into the evolution of the New World diploid cottons (Gossypium, subgenus Houzingenia) based on genome sequencing.</title>
        <authorList>
            <person name="Grover C.E."/>
            <person name="Arick M.A. 2nd"/>
            <person name="Thrash A."/>
            <person name="Conover J.L."/>
            <person name="Sanders W.S."/>
            <person name="Peterson D.G."/>
            <person name="Frelichowski J.E."/>
            <person name="Scheffler J.A."/>
            <person name="Scheffler B.E."/>
            <person name="Wendel J.F."/>
        </authorList>
    </citation>
    <scope>NUCLEOTIDE SEQUENCE [LARGE SCALE GENOMIC DNA]</scope>
    <source>
        <strain evidence="2">1</strain>
        <tissue evidence="2">Leaf</tissue>
    </source>
</reference>
<comment type="caution">
    <text evidence="2">The sequence shown here is derived from an EMBL/GenBank/DDBJ whole genome shotgun (WGS) entry which is preliminary data.</text>
</comment>
<dbReference type="EMBL" id="JABFAF010267872">
    <property type="protein sequence ID" value="MBA0877330.1"/>
    <property type="molecule type" value="Genomic_DNA"/>
</dbReference>
<dbReference type="Proteomes" id="UP000593576">
    <property type="component" value="Unassembled WGS sequence"/>
</dbReference>
<dbReference type="OrthoDB" id="1002543at2759"/>
<evidence type="ECO:0000313" key="3">
    <source>
        <dbReference type="Proteomes" id="UP000593576"/>
    </source>
</evidence>
<keyword evidence="3" id="KW-1185">Reference proteome</keyword>
<feature type="compositionally biased region" description="Low complexity" evidence="1">
    <location>
        <begin position="1"/>
        <end position="22"/>
    </location>
</feature>
<accession>A0A7J9N268</accession>
<proteinExistence type="predicted"/>
<name>A0A7J9N268_GOSSC</name>
<feature type="compositionally biased region" description="Low complexity" evidence="1">
    <location>
        <begin position="105"/>
        <end position="123"/>
    </location>
</feature>
<feature type="compositionally biased region" description="Basic and acidic residues" evidence="1">
    <location>
        <begin position="38"/>
        <end position="47"/>
    </location>
</feature>
<protein>
    <submittedName>
        <fullName evidence="2">Uncharacterized protein</fullName>
    </submittedName>
</protein>